<proteinExistence type="predicted"/>
<feature type="region of interest" description="Disordered" evidence="1">
    <location>
        <begin position="270"/>
        <end position="293"/>
    </location>
</feature>
<organism evidence="2 3">
    <name type="scientific">Porphyra umbilicalis</name>
    <name type="common">Purple laver</name>
    <name type="synonym">Red alga</name>
    <dbReference type="NCBI Taxonomy" id="2786"/>
    <lineage>
        <taxon>Eukaryota</taxon>
        <taxon>Rhodophyta</taxon>
        <taxon>Bangiophyceae</taxon>
        <taxon>Bangiales</taxon>
        <taxon>Bangiaceae</taxon>
        <taxon>Porphyra</taxon>
    </lineage>
</organism>
<protein>
    <submittedName>
        <fullName evidence="2">Uncharacterized protein</fullName>
    </submittedName>
</protein>
<evidence type="ECO:0000313" key="2">
    <source>
        <dbReference type="EMBL" id="OSX76451.1"/>
    </source>
</evidence>
<sequence length="293" mass="30940">MPAPLSAALQYGRRHLGLAGGGGVGSWRDCGARPCSVSRVGRGGSGRHCRRTSASPAATLLRIPPHPPSLPSRDRRLPTSPARPPAAVPADIATRRRLAARAPDPPPPGPPRPPRSPRRRRAPRHRPPRAAAKSAAFHGAEIRTAPLGASPDEVPPFHLLPPLPGHTARSGRSPQSAGTPPHPDSDVHRAPLPGGSRYPSTLVLPPQRPPCDQQLLRWRTPPFCGCPFPTPPCCPLSAPPPASPGDWGGACGPPSSPRCPWWAFRPWRAARGGSSRGSLPPVPPCPWRPALGR</sequence>
<dbReference type="Proteomes" id="UP000218209">
    <property type="component" value="Unassembled WGS sequence"/>
</dbReference>
<evidence type="ECO:0000313" key="3">
    <source>
        <dbReference type="Proteomes" id="UP000218209"/>
    </source>
</evidence>
<evidence type="ECO:0000256" key="1">
    <source>
        <dbReference type="SAM" id="MobiDB-lite"/>
    </source>
</evidence>
<feature type="compositionally biased region" description="Pro residues" evidence="1">
    <location>
        <begin position="103"/>
        <end position="114"/>
    </location>
</feature>
<reference evidence="2 3" key="1">
    <citation type="submission" date="2017-03" db="EMBL/GenBank/DDBJ databases">
        <title>WGS assembly of Porphyra umbilicalis.</title>
        <authorList>
            <person name="Brawley S.H."/>
            <person name="Blouin N.A."/>
            <person name="Ficko-Blean E."/>
            <person name="Wheeler G.L."/>
            <person name="Lohr M."/>
            <person name="Goodson H.V."/>
            <person name="Jenkins J.W."/>
            <person name="Blaby-Haas C.E."/>
            <person name="Helliwell K.E."/>
            <person name="Chan C."/>
            <person name="Marriage T."/>
            <person name="Bhattacharya D."/>
            <person name="Klein A.S."/>
            <person name="Badis Y."/>
            <person name="Brodie J."/>
            <person name="Cao Y."/>
            <person name="Collen J."/>
            <person name="Dittami S.M."/>
            <person name="Gachon C.M."/>
            <person name="Green B.R."/>
            <person name="Karpowicz S."/>
            <person name="Kim J.W."/>
            <person name="Kudahl U."/>
            <person name="Lin S."/>
            <person name="Michel G."/>
            <person name="Mittag M."/>
            <person name="Olson B.J."/>
            <person name="Pangilinan J."/>
            <person name="Peng Y."/>
            <person name="Qiu H."/>
            <person name="Shu S."/>
            <person name="Singer J.T."/>
            <person name="Smith A.G."/>
            <person name="Sprecher B.N."/>
            <person name="Wagner V."/>
            <person name="Wang W."/>
            <person name="Wang Z.-Y."/>
            <person name="Yan J."/>
            <person name="Yarish C."/>
            <person name="Zoeuner-Riek S."/>
            <person name="Zhuang Y."/>
            <person name="Zou Y."/>
            <person name="Lindquist E.A."/>
            <person name="Grimwood J."/>
            <person name="Barry K."/>
            <person name="Rokhsar D.S."/>
            <person name="Schmutz J."/>
            <person name="Stiller J.W."/>
            <person name="Grossman A.R."/>
            <person name="Prochnik S.E."/>
        </authorList>
    </citation>
    <scope>NUCLEOTIDE SEQUENCE [LARGE SCALE GENOMIC DNA]</scope>
    <source>
        <strain evidence="2">4086291</strain>
    </source>
</reference>
<gene>
    <name evidence="2" type="ORF">BU14_0190s0008</name>
</gene>
<feature type="region of interest" description="Disordered" evidence="1">
    <location>
        <begin position="38"/>
        <end position="206"/>
    </location>
</feature>
<feature type="compositionally biased region" description="Basic residues" evidence="1">
    <location>
        <begin position="115"/>
        <end position="128"/>
    </location>
</feature>
<dbReference type="AlphaFoldDB" id="A0A1X6P6D1"/>
<accession>A0A1X6P6D1</accession>
<name>A0A1X6P6D1_PORUM</name>
<keyword evidence="3" id="KW-1185">Reference proteome</keyword>
<dbReference type="EMBL" id="KV918866">
    <property type="protein sequence ID" value="OSX76451.1"/>
    <property type="molecule type" value="Genomic_DNA"/>
</dbReference>